<dbReference type="Proteomes" id="UP001412067">
    <property type="component" value="Unassembled WGS sequence"/>
</dbReference>
<feature type="compositionally biased region" description="Basic and acidic residues" evidence="1">
    <location>
        <begin position="11"/>
        <end position="33"/>
    </location>
</feature>
<gene>
    <name evidence="2" type="ORF">KSP40_PGU012272</name>
</gene>
<keyword evidence="3" id="KW-1185">Reference proteome</keyword>
<accession>A0ABR2LR41</accession>
<organism evidence="2 3">
    <name type="scientific">Platanthera guangdongensis</name>
    <dbReference type="NCBI Taxonomy" id="2320717"/>
    <lineage>
        <taxon>Eukaryota</taxon>
        <taxon>Viridiplantae</taxon>
        <taxon>Streptophyta</taxon>
        <taxon>Embryophyta</taxon>
        <taxon>Tracheophyta</taxon>
        <taxon>Spermatophyta</taxon>
        <taxon>Magnoliopsida</taxon>
        <taxon>Liliopsida</taxon>
        <taxon>Asparagales</taxon>
        <taxon>Orchidaceae</taxon>
        <taxon>Orchidoideae</taxon>
        <taxon>Orchideae</taxon>
        <taxon>Orchidinae</taxon>
        <taxon>Platanthera</taxon>
    </lineage>
</organism>
<sequence>MGRPMGLQRRSSSDGQEKQRGEEEHHREDEGGGCHEAGGSDSRDNRWVQLDQGEVSTTLIVMRRSRNRVFSTKYSLIDLCNTKLKVLFFRITGSNCFFMI</sequence>
<evidence type="ECO:0000313" key="3">
    <source>
        <dbReference type="Proteomes" id="UP001412067"/>
    </source>
</evidence>
<comment type="caution">
    <text evidence="2">The sequence shown here is derived from an EMBL/GenBank/DDBJ whole genome shotgun (WGS) entry which is preliminary data.</text>
</comment>
<dbReference type="EMBL" id="JBBWWR010000016">
    <property type="protein sequence ID" value="KAK8947692.1"/>
    <property type="molecule type" value="Genomic_DNA"/>
</dbReference>
<evidence type="ECO:0000256" key="1">
    <source>
        <dbReference type="SAM" id="MobiDB-lite"/>
    </source>
</evidence>
<reference evidence="2 3" key="1">
    <citation type="journal article" date="2022" name="Nat. Plants">
        <title>Genomes of leafy and leafless Platanthera orchids illuminate the evolution of mycoheterotrophy.</title>
        <authorList>
            <person name="Li M.H."/>
            <person name="Liu K.W."/>
            <person name="Li Z."/>
            <person name="Lu H.C."/>
            <person name="Ye Q.L."/>
            <person name="Zhang D."/>
            <person name="Wang J.Y."/>
            <person name="Li Y.F."/>
            <person name="Zhong Z.M."/>
            <person name="Liu X."/>
            <person name="Yu X."/>
            <person name="Liu D.K."/>
            <person name="Tu X.D."/>
            <person name="Liu B."/>
            <person name="Hao Y."/>
            <person name="Liao X.Y."/>
            <person name="Jiang Y.T."/>
            <person name="Sun W.H."/>
            <person name="Chen J."/>
            <person name="Chen Y.Q."/>
            <person name="Ai Y."/>
            <person name="Zhai J.W."/>
            <person name="Wu S.S."/>
            <person name="Zhou Z."/>
            <person name="Hsiao Y.Y."/>
            <person name="Wu W.L."/>
            <person name="Chen Y.Y."/>
            <person name="Lin Y.F."/>
            <person name="Hsu J.L."/>
            <person name="Li C.Y."/>
            <person name="Wang Z.W."/>
            <person name="Zhao X."/>
            <person name="Zhong W.Y."/>
            <person name="Ma X.K."/>
            <person name="Ma L."/>
            <person name="Huang J."/>
            <person name="Chen G.Z."/>
            <person name="Huang M.Z."/>
            <person name="Huang L."/>
            <person name="Peng D.H."/>
            <person name="Luo Y.B."/>
            <person name="Zou S.Q."/>
            <person name="Chen S.P."/>
            <person name="Lan S."/>
            <person name="Tsai W.C."/>
            <person name="Van de Peer Y."/>
            <person name="Liu Z.J."/>
        </authorList>
    </citation>
    <scope>NUCLEOTIDE SEQUENCE [LARGE SCALE GENOMIC DNA]</scope>
    <source>
        <strain evidence="2">Lor288</strain>
    </source>
</reference>
<proteinExistence type="predicted"/>
<feature type="region of interest" description="Disordered" evidence="1">
    <location>
        <begin position="1"/>
        <end position="47"/>
    </location>
</feature>
<evidence type="ECO:0000313" key="2">
    <source>
        <dbReference type="EMBL" id="KAK8947692.1"/>
    </source>
</evidence>
<name>A0ABR2LR41_9ASPA</name>
<protein>
    <submittedName>
        <fullName evidence="2">Uncharacterized protein</fullName>
    </submittedName>
</protein>